<dbReference type="HOGENOM" id="CLU_194380_0_0_9"/>
<proteinExistence type="predicted"/>
<protein>
    <recommendedName>
        <fullName evidence="3">HPr domain-containing protein</fullName>
    </recommendedName>
</protein>
<gene>
    <name evidence="1" type="ORF">HMPREF9460_00641</name>
</gene>
<dbReference type="Proteomes" id="UP000029585">
    <property type="component" value="Unassembled WGS sequence"/>
</dbReference>
<dbReference type="EMBL" id="ADLO01000024">
    <property type="protein sequence ID" value="KGF56922.1"/>
    <property type="molecule type" value="Genomic_DNA"/>
</dbReference>
<sequence>MVVQKKVPSVEALERLHRLAYSVPDEVQVRSLDGAIAIDAKSSMGLFALDFSQPVEILTDSPAVLAELECW</sequence>
<dbReference type="PATRIC" id="fig|742738.3.peg.670"/>
<accession>A0A096CQ66</accession>
<dbReference type="AlphaFoldDB" id="A0A096CQ66"/>
<evidence type="ECO:0008006" key="3">
    <source>
        <dbReference type="Google" id="ProtNLM"/>
    </source>
</evidence>
<evidence type="ECO:0000313" key="2">
    <source>
        <dbReference type="Proteomes" id="UP000029585"/>
    </source>
</evidence>
<name>A0A096CQ66_FLAPL</name>
<reference evidence="1 2" key="1">
    <citation type="submission" date="2011-08" db="EMBL/GenBank/DDBJ databases">
        <title>The Genome Sequence of Clostridium orbiscindens 1_3_50AFAA.</title>
        <authorList>
            <consortium name="The Broad Institute Genome Sequencing Platform"/>
            <person name="Earl A."/>
            <person name="Ward D."/>
            <person name="Feldgarden M."/>
            <person name="Gevers D."/>
            <person name="Daigneault M."/>
            <person name="Strauss J."/>
            <person name="Allen-Vercoe E."/>
            <person name="Young S.K."/>
            <person name="Zeng Q."/>
            <person name="Gargeya S."/>
            <person name="Fitzgerald M."/>
            <person name="Haas B."/>
            <person name="Abouelleil A."/>
            <person name="Alvarado L."/>
            <person name="Arachchi H.M."/>
            <person name="Berlin A."/>
            <person name="Brown A."/>
            <person name="Chapman S.B."/>
            <person name="Chen Z."/>
            <person name="Dunbar C."/>
            <person name="Freedman E."/>
            <person name="Gearin G."/>
            <person name="Gellesch M."/>
            <person name="Goldberg J."/>
            <person name="Griggs A."/>
            <person name="Gujja S."/>
            <person name="Heiman D."/>
            <person name="Howarth C."/>
            <person name="Larson L."/>
            <person name="Lui A."/>
            <person name="MacDonald P.J.P."/>
            <person name="Montmayeur A."/>
            <person name="Murphy C."/>
            <person name="Neiman D."/>
            <person name="Pearson M."/>
            <person name="Priest M."/>
            <person name="Roberts A."/>
            <person name="Saif S."/>
            <person name="Shea T."/>
            <person name="Shenoy N."/>
            <person name="Sisk P."/>
            <person name="Stolte C."/>
            <person name="Sykes S."/>
            <person name="Wortman J."/>
            <person name="Nusbaum C."/>
            <person name="Birren B."/>
        </authorList>
    </citation>
    <scope>NUCLEOTIDE SEQUENCE [LARGE SCALE GENOMIC DNA]</scope>
    <source>
        <strain evidence="1 2">1_3_50AFAA</strain>
    </source>
</reference>
<comment type="caution">
    <text evidence="1">The sequence shown here is derived from an EMBL/GenBank/DDBJ whole genome shotgun (WGS) entry which is preliminary data.</text>
</comment>
<evidence type="ECO:0000313" key="1">
    <source>
        <dbReference type="EMBL" id="KGF56922.1"/>
    </source>
</evidence>
<keyword evidence="2" id="KW-1185">Reference proteome</keyword>
<dbReference type="RefSeq" id="WP_007488800.1">
    <property type="nucleotide sequence ID" value="NZ_KN174161.1"/>
</dbReference>
<organism evidence="1 2">
    <name type="scientific">Flavonifractor plautii 1_3_50AFAA</name>
    <dbReference type="NCBI Taxonomy" id="742738"/>
    <lineage>
        <taxon>Bacteria</taxon>
        <taxon>Bacillati</taxon>
        <taxon>Bacillota</taxon>
        <taxon>Clostridia</taxon>
        <taxon>Eubacteriales</taxon>
        <taxon>Oscillospiraceae</taxon>
        <taxon>Flavonifractor</taxon>
    </lineage>
</organism>
<dbReference type="eggNOG" id="ENOG502ZPW8">
    <property type="taxonomic scope" value="Bacteria"/>
</dbReference>